<dbReference type="EMBL" id="JARJLM010000282">
    <property type="protein sequence ID" value="MDF3834584.1"/>
    <property type="molecule type" value="Genomic_DNA"/>
</dbReference>
<dbReference type="RefSeq" id="WP_276265596.1">
    <property type="nucleotide sequence ID" value="NZ_JARJLM010000282.1"/>
</dbReference>
<evidence type="ECO:0000259" key="1">
    <source>
        <dbReference type="Pfam" id="PF00561"/>
    </source>
</evidence>
<evidence type="ECO:0000313" key="3">
    <source>
        <dbReference type="Proteomes" id="UP001216674"/>
    </source>
</evidence>
<keyword evidence="2" id="KW-0378">Hydrolase</keyword>
<protein>
    <submittedName>
        <fullName evidence="2">Alpha/beta hydrolase</fullName>
    </submittedName>
</protein>
<sequence>MEQTDVIETGAPLPASVAQALKAFIEPRRFALAEGERQLLQSGRAQRIAHEGAELAAWTWRGAREAAPPPRVLLVHGWESRASHWGAWVPALTAAGFDVCVFDAPAHGDSAGTTSDVVACGRAIGSVARALGPFDMAIGHSAGSAAALYAFAHGLEVRASVHLAGPSSLVRVLAYVARAAGLPEDLRPLLRERFERYLGQPATVMDLARLAPGLRHPALLLHDPEDAEMPYAESVALARAWPQAELVPAAGLGHRRILKDADVVARAVAFLQRHARPAVPGPG</sequence>
<dbReference type="Gene3D" id="3.40.50.1820">
    <property type="entry name" value="alpha/beta hydrolase"/>
    <property type="match status" value="1"/>
</dbReference>
<dbReference type="InterPro" id="IPR000073">
    <property type="entry name" value="AB_hydrolase_1"/>
</dbReference>
<name>A0ABT6APM8_9BURK</name>
<dbReference type="InterPro" id="IPR029058">
    <property type="entry name" value="AB_hydrolase_fold"/>
</dbReference>
<evidence type="ECO:0000313" key="2">
    <source>
        <dbReference type="EMBL" id="MDF3834584.1"/>
    </source>
</evidence>
<dbReference type="PANTHER" id="PTHR46438:SF11">
    <property type="entry name" value="LIPASE-RELATED"/>
    <property type="match status" value="1"/>
</dbReference>
<proteinExistence type="predicted"/>
<dbReference type="SUPFAM" id="SSF53474">
    <property type="entry name" value="alpha/beta-Hydrolases"/>
    <property type="match status" value="1"/>
</dbReference>
<comment type="caution">
    <text evidence="2">The sequence shown here is derived from an EMBL/GenBank/DDBJ whole genome shotgun (WGS) entry which is preliminary data.</text>
</comment>
<reference evidence="2 3" key="1">
    <citation type="submission" date="2023-03" db="EMBL/GenBank/DDBJ databases">
        <title>Draft assemblies of triclosan tolerant bacteria isolated from returned activated sludge.</title>
        <authorList>
            <person name="Van Hamelsveld S."/>
        </authorList>
    </citation>
    <scope>NUCLEOTIDE SEQUENCE [LARGE SCALE GENOMIC DNA]</scope>
    <source>
        <strain evidence="2 3">GW210010_S58</strain>
    </source>
</reference>
<dbReference type="GO" id="GO:0016787">
    <property type="term" value="F:hydrolase activity"/>
    <property type="evidence" value="ECO:0007669"/>
    <property type="project" value="UniProtKB-KW"/>
</dbReference>
<dbReference type="Pfam" id="PF00561">
    <property type="entry name" value="Abhydrolase_1"/>
    <property type="match status" value="1"/>
</dbReference>
<organism evidence="2 3">
    <name type="scientific">Cupriavidus basilensis</name>
    <dbReference type="NCBI Taxonomy" id="68895"/>
    <lineage>
        <taxon>Bacteria</taxon>
        <taxon>Pseudomonadati</taxon>
        <taxon>Pseudomonadota</taxon>
        <taxon>Betaproteobacteria</taxon>
        <taxon>Burkholderiales</taxon>
        <taxon>Burkholderiaceae</taxon>
        <taxon>Cupriavidus</taxon>
    </lineage>
</organism>
<gene>
    <name evidence="2" type="ORF">P3W85_16700</name>
</gene>
<accession>A0ABT6APM8</accession>
<dbReference type="Proteomes" id="UP001216674">
    <property type="component" value="Unassembled WGS sequence"/>
</dbReference>
<dbReference type="PANTHER" id="PTHR46438">
    <property type="entry name" value="ALPHA/BETA-HYDROLASES SUPERFAMILY PROTEIN"/>
    <property type="match status" value="1"/>
</dbReference>
<keyword evidence="3" id="KW-1185">Reference proteome</keyword>
<feature type="domain" description="AB hydrolase-1" evidence="1">
    <location>
        <begin position="70"/>
        <end position="168"/>
    </location>
</feature>